<dbReference type="Proteomes" id="UP000078287">
    <property type="component" value="Unassembled WGS sequence"/>
</dbReference>
<dbReference type="STRING" id="1707952.A6A03_19405"/>
<evidence type="ECO:0000313" key="2">
    <source>
        <dbReference type="Proteomes" id="UP000078287"/>
    </source>
</evidence>
<protein>
    <submittedName>
        <fullName evidence="1">Uncharacterized protein</fullName>
    </submittedName>
</protein>
<accession>A0A178LYR2</accession>
<evidence type="ECO:0000313" key="1">
    <source>
        <dbReference type="EMBL" id="OAN40035.1"/>
    </source>
</evidence>
<comment type="caution">
    <text evidence="1">The sequence shown here is derived from an EMBL/GenBank/DDBJ whole genome shotgun (WGS) entry which is preliminary data.</text>
</comment>
<reference evidence="1 2" key="1">
    <citation type="submission" date="2016-04" db="EMBL/GenBank/DDBJ databases">
        <title>Chloroflexus islandicus sp. nov., a thermophilic filamentous anoxygenic phototrophic bacterium from geyser Strokkur (Iceland).</title>
        <authorList>
            <person name="Gaisin V.A."/>
            <person name="Kalashnikov A.M."/>
            <person name="Sukhacheva M.V."/>
            <person name="Grouzdev D.S."/>
            <person name="Ivanov T.M."/>
            <person name="Kuznetsov B."/>
            <person name="Gorlenko V.M."/>
        </authorList>
    </citation>
    <scope>NUCLEOTIDE SEQUENCE [LARGE SCALE GENOMIC DNA]</scope>
    <source>
        <strain evidence="2">isl-2</strain>
    </source>
</reference>
<dbReference type="EMBL" id="LWQS01000095">
    <property type="protein sequence ID" value="OAN40035.1"/>
    <property type="molecule type" value="Genomic_DNA"/>
</dbReference>
<name>A0A178LYR2_9CHLR</name>
<gene>
    <name evidence="1" type="ORF">A6A03_19405</name>
</gene>
<sequence length="72" mass="8056">MFKGVAAARIARRTINQLNDMIVEVWLTVQAMPEHDQRTQVIMVCVAPPALLSVATTNSTSHTSLFCVRFRL</sequence>
<organism evidence="1 2">
    <name type="scientific">Chloroflexus islandicus</name>
    <dbReference type="NCBI Taxonomy" id="1707952"/>
    <lineage>
        <taxon>Bacteria</taxon>
        <taxon>Bacillati</taxon>
        <taxon>Chloroflexota</taxon>
        <taxon>Chloroflexia</taxon>
        <taxon>Chloroflexales</taxon>
        <taxon>Chloroflexineae</taxon>
        <taxon>Chloroflexaceae</taxon>
        <taxon>Chloroflexus</taxon>
    </lineage>
</organism>
<keyword evidence="2" id="KW-1185">Reference proteome</keyword>
<proteinExistence type="predicted"/>
<dbReference type="AlphaFoldDB" id="A0A178LYR2"/>